<feature type="region of interest" description="Disordered" evidence="1">
    <location>
        <begin position="1"/>
        <end position="21"/>
    </location>
</feature>
<gene>
    <name evidence="2" type="ORF">SAMN05660293_05539</name>
</gene>
<sequence>KPVDAKSKTKKTATPKKEKVEPAAKELIAENKIVVTTAKTKSPKKAKKKTEAQFVIPF</sequence>
<organism evidence="2 3">
    <name type="scientific">Dyadobacter psychrophilus</name>
    <dbReference type="NCBI Taxonomy" id="651661"/>
    <lineage>
        <taxon>Bacteria</taxon>
        <taxon>Pseudomonadati</taxon>
        <taxon>Bacteroidota</taxon>
        <taxon>Cytophagia</taxon>
        <taxon>Cytophagales</taxon>
        <taxon>Spirosomataceae</taxon>
        <taxon>Dyadobacter</taxon>
    </lineage>
</organism>
<dbReference type="Proteomes" id="UP000190897">
    <property type="component" value="Unassembled WGS sequence"/>
</dbReference>
<evidence type="ECO:0000313" key="2">
    <source>
        <dbReference type="EMBL" id="SKC19752.1"/>
    </source>
</evidence>
<evidence type="ECO:0000313" key="3">
    <source>
        <dbReference type="Proteomes" id="UP000190897"/>
    </source>
</evidence>
<protein>
    <submittedName>
        <fullName evidence="2">Uncharacterized protein</fullName>
    </submittedName>
</protein>
<accession>A0A1T5HGG7</accession>
<reference evidence="3" key="1">
    <citation type="submission" date="2017-02" db="EMBL/GenBank/DDBJ databases">
        <authorList>
            <person name="Varghese N."/>
            <person name="Submissions S."/>
        </authorList>
    </citation>
    <scope>NUCLEOTIDE SEQUENCE [LARGE SCALE GENOMIC DNA]</scope>
    <source>
        <strain evidence="3">DSM 22270</strain>
    </source>
</reference>
<evidence type="ECO:0000256" key="1">
    <source>
        <dbReference type="SAM" id="MobiDB-lite"/>
    </source>
</evidence>
<keyword evidence="3" id="KW-1185">Reference proteome</keyword>
<name>A0A1T5HGG7_9BACT</name>
<dbReference type="AlphaFoldDB" id="A0A1T5HGG7"/>
<proteinExistence type="predicted"/>
<feature type="non-terminal residue" evidence="2">
    <location>
        <position position="1"/>
    </location>
</feature>
<dbReference type="EMBL" id="FUZA01000014">
    <property type="protein sequence ID" value="SKC19752.1"/>
    <property type="molecule type" value="Genomic_DNA"/>
</dbReference>